<feature type="compositionally biased region" description="Low complexity" evidence="1">
    <location>
        <begin position="404"/>
        <end position="415"/>
    </location>
</feature>
<keyword evidence="3" id="KW-1185">Reference proteome</keyword>
<feature type="compositionally biased region" description="Low complexity" evidence="1">
    <location>
        <begin position="291"/>
        <end position="302"/>
    </location>
</feature>
<evidence type="ECO:0000313" key="2">
    <source>
        <dbReference type="EMBL" id="KAI2644667.1"/>
    </source>
</evidence>
<feature type="region of interest" description="Disordered" evidence="1">
    <location>
        <begin position="110"/>
        <end position="149"/>
    </location>
</feature>
<comment type="caution">
    <text evidence="2">The sequence shown here is derived from an EMBL/GenBank/DDBJ whole genome shotgun (WGS) entry which is preliminary data.</text>
</comment>
<feature type="region of interest" description="Disordered" evidence="1">
    <location>
        <begin position="256"/>
        <end position="430"/>
    </location>
</feature>
<dbReference type="EMBL" id="JACTAM010002466">
    <property type="protein sequence ID" value="KAI2644667.1"/>
    <property type="molecule type" value="Genomic_DNA"/>
</dbReference>
<feature type="compositionally biased region" description="Pro residues" evidence="1">
    <location>
        <begin position="319"/>
        <end position="340"/>
    </location>
</feature>
<protein>
    <submittedName>
        <fullName evidence="2">Filamentous hemagglutinin</fullName>
    </submittedName>
</protein>
<gene>
    <name evidence="2" type="ORF">H4Q32_024746</name>
</gene>
<organism evidence="2 3">
    <name type="scientific">Labeo rohita</name>
    <name type="common">Indian major carp</name>
    <name type="synonym">Cyprinus rohita</name>
    <dbReference type="NCBI Taxonomy" id="84645"/>
    <lineage>
        <taxon>Eukaryota</taxon>
        <taxon>Metazoa</taxon>
        <taxon>Chordata</taxon>
        <taxon>Craniata</taxon>
        <taxon>Vertebrata</taxon>
        <taxon>Euteleostomi</taxon>
        <taxon>Actinopterygii</taxon>
        <taxon>Neopterygii</taxon>
        <taxon>Teleostei</taxon>
        <taxon>Ostariophysi</taxon>
        <taxon>Cypriniformes</taxon>
        <taxon>Cyprinidae</taxon>
        <taxon>Labeoninae</taxon>
        <taxon>Labeonini</taxon>
        <taxon>Labeo</taxon>
    </lineage>
</organism>
<sequence>MKLASINVPPRRGDAILGGKTIFIFQDGRDLEDYVEEFISICHLASCDDVCLMEGFWCGLDDDLRFVMPKGESCWTLTQYINILLSAWGSELCLDEAEEDYNPIQSHLADVSQHDPEPSQPPPRYAEHEPEPTADGSHATSATQEPSPIGATEREITTELEEFASDQVREPATEPATVDVPDGREGAEDSIAHCTTAEGEQRLDLGQIFLEQDLTNVFEDIYEDMPALLPPSKLPDCLHFPPTLPLSIVSVASVPPPLSPGSPSAHPQPTICAVGSPQVCQSPSVSWLEDPSSSPPASESWTPPRPSDPAAPPRLSAPSSPPSPVGPPAPLGSIIPPAPPWSLVAPPSPLDSTPPAAPRRSVPPALWTSSLPRAQPRSSVAPAPPRTAGSPPRSPEPWAPPGPSGSSGSSRIIGSPSPPRALPPPAPPPSVGPMESLAFPPPWLLPPSAPPWGSIMAVVWVSPGSSCSSPLLSPPWLLPPSSPPWNIPSSPWTPSFALLPGVRPPPKPPPKTLYILLSLFVGARTRLPGGGGNVTPLDSLVGFSQHLPCSSVCFGFSLIVCTCL</sequence>
<reference evidence="2 3" key="1">
    <citation type="submission" date="2022-01" db="EMBL/GenBank/DDBJ databases">
        <title>A high-quality chromosome-level genome assembly of rohu carp, Labeo rohita.</title>
        <authorList>
            <person name="Arick M.A. II"/>
            <person name="Hsu C.-Y."/>
            <person name="Magbanua Z."/>
            <person name="Pechanova O."/>
            <person name="Grover C."/>
            <person name="Miller E."/>
            <person name="Thrash A."/>
            <person name="Ezzel L."/>
            <person name="Alam S."/>
            <person name="Benzie J."/>
            <person name="Hamilton M."/>
            <person name="Karsi A."/>
            <person name="Lawrence M.L."/>
            <person name="Peterson D.G."/>
        </authorList>
    </citation>
    <scope>NUCLEOTIDE SEQUENCE [LARGE SCALE GENOMIC DNA]</scope>
    <source>
        <strain evidence="3">BAU-BD-2019</strain>
        <tissue evidence="2">Blood</tissue>
    </source>
</reference>
<feature type="region of interest" description="Disordered" evidence="1">
    <location>
        <begin position="163"/>
        <end position="187"/>
    </location>
</feature>
<feature type="compositionally biased region" description="Polar residues" evidence="1">
    <location>
        <begin position="367"/>
        <end position="378"/>
    </location>
</feature>
<feature type="compositionally biased region" description="Pro residues" evidence="1">
    <location>
        <begin position="416"/>
        <end position="430"/>
    </location>
</feature>
<feature type="compositionally biased region" description="Pro residues" evidence="1">
    <location>
        <begin position="392"/>
        <end position="403"/>
    </location>
</feature>
<feature type="compositionally biased region" description="Pro residues" evidence="1">
    <location>
        <begin position="303"/>
        <end position="312"/>
    </location>
</feature>
<evidence type="ECO:0000256" key="1">
    <source>
        <dbReference type="SAM" id="MobiDB-lite"/>
    </source>
</evidence>
<dbReference type="Proteomes" id="UP000830375">
    <property type="component" value="Unassembled WGS sequence"/>
</dbReference>
<evidence type="ECO:0000313" key="3">
    <source>
        <dbReference type="Proteomes" id="UP000830375"/>
    </source>
</evidence>
<proteinExistence type="predicted"/>
<accession>A0ABQ8L3Z1</accession>
<name>A0ABQ8L3Z1_LABRO</name>